<keyword evidence="3" id="KW-1185">Reference proteome</keyword>
<accession>A0ABS9VKM4</accession>
<keyword evidence="1" id="KW-1133">Transmembrane helix</keyword>
<evidence type="ECO:0000313" key="3">
    <source>
        <dbReference type="Proteomes" id="UP001203058"/>
    </source>
</evidence>
<keyword evidence="1" id="KW-0812">Transmembrane</keyword>
<comment type="caution">
    <text evidence="2">The sequence shown here is derived from an EMBL/GenBank/DDBJ whole genome shotgun (WGS) entry which is preliminary data.</text>
</comment>
<dbReference type="RefSeq" id="WP_241446306.1">
    <property type="nucleotide sequence ID" value="NZ_JAKZHW010000001.1"/>
</dbReference>
<sequence>MADDSNRDEASEQRSKKLVKAGVAVGIGSAAIVAALLYASKIKKRPRR</sequence>
<evidence type="ECO:0000313" key="2">
    <source>
        <dbReference type="EMBL" id="MCH8615517.1"/>
    </source>
</evidence>
<gene>
    <name evidence="2" type="ORF">LZ016_05315</name>
</gene>
<organism evidence="2 3">
    <name type="scientific">Sphingomonas telluris</name>
    <dbReference type="NCBI Taxonomy" id="2907998"/>
    <lineage>
        <taxon>Bacteria</taxon>
        <taxon>Pseudomonadati</taxon>
        <taxon>Pseudomonadota</taxon>
        <taxon>Alphaproteobacteria</taxon>
        <taxon>Sphingomonadales</taxon>
        <taxon>Sphingomonadaceae</taxon>
        <taxon>Sphingomonas</taxon>
    </lineage>
</organism>
<proteinExistence type="predicted"/>
<feature type="transmembrane region" description="Helical" evidence="1">
    <location>
        <begin position="18"/>
        <end position="39"/>
    </location>
</feature>
<protein>
    <recommendedName>
        <fullName evidence="4">Isopropylmalate isomerase</fullName>
    </recommendedName>
</protein>
<reference evidence="2 3" key="1">
    <citation type="submission" date="2022-03" db="EMBL/GenBank/DDBJ databases">
        <authorList>
            <person name="Jo J.-H."/>
            <person name="Im W.-T."/>
        </authorList>
    </citation>
    <scope>NUCLEOTIDE SEQUENCE [LARGE SCALE GENOMIC DNA]</scope>
    <source>
        <strain evidence="2 3">SM33</strain>
    </source>
</reference>
<keyword evidence="1" id="KW-0472">Membrane</keyword>
<name>A0ABS9VKM4_9SPHN</name>
<evidence type="ECO:0008006" key="4">
    <source>
        <dbReference type="Google" id="ProtNLM"/>
    </source>
</evidence>
<evidence type="ECO:0000256" key="1">
    <source>
        <dbReference type="SAM" id="Phobius"/>
    </source>
</evidence>
<dbReference type="Proteomes" id="UP001203058">
    <property type="component" value="Unassembled WGS sequence"/>
</dbReference>
<dbReference type="EMBL" id="JAKZHW010000001">
    <property type="protein sequence ID" value="MCH8615517.1"/>
    <property type="molecule type" value="Genomic_DNA"/>
</dbReference>